<evidence type="ECO:0000313" key="3">
    <source>
        <dbReference type="Proteomes" id="UP000276232"/>
    </source>
</evidence>
<comment type="caution">
    <text evidence="2">The sequence shown here is derived from an EMBL/GenBank/DDBJ whole genome shotgun (WGS) entry which is preliminary data.</text>
</comment>
<name>A0A3N1HU98_9ACTN</name>
<dbReference type="Proteomes" id="UP000276232">
    <property type="component" value="Unassembled WGS sequence"/>
</dbReference>
<sequence length="150" mass="16181">MPASPEDREQLRQDHPGAAAHLPDRRGGSPVVMTDDCFAGRHQHVGDARGCQGKGCACACHDVAATTEHLQALADELGHDVEGWPLLDLAAHLRDPAPVTGRPQLAEEHVEAVVRLVLDLGWRPARRPDGLRYRTGPIDVDERRTADGGA</sequence>
<dbReference type="InParanoid" id="A0A3N1HU98"/>
<proteinExistence type="predicted"/>
<accession>A0A3N1HU98</accession>
<dbReference type="EMBL" id="RJKN01000001">
    <property type="protein sequence ID" value="ROP45922.1"/>
    <property type="molecule type" value="Genomic_DNA"/>
</dbReference>
<keyword evidence="3" id="KW-1185">Reference proteome</keyword>
<evidence type="ECO:0000256" key="1">
    <source>
        <dbReference type="SAM" id="MobiDB-lite"/>
    </source>
</evidence>
<organism evidence="2 3">
    <name type="scientific">Pseudokineococcus lusitanus</name>
    <dbReference type="NCBI Taxonomy" id="763993"/>
    <lineage>
        <taxon>Bacteria</taxon>
        <taxon>Bacillati</taxon>
        <taxon>Actinomycetota</taxon>
        <taxon>Actinomycetes</taxon>
        <taxon>Kineosporiales</taxon>
        <taxon>Kineosporiaceae</taxon>
        <taxon>Pseudokineococcus</taxon>
    </lineage>
</organism>
<protein>
    <submittedName>
        <fullName evidence="2">Uncharacterized protein</fullName>
    </submittedName>
</protein>
<gene>
    <name evidence="2" type="ORF">EDC03_0537</name>
</gene>
<feature type="region of interest" description="Disordered" evidence="1">
    <location>
        <begin position="1"/>
        <end position="30"/>
    </location>
</feature>
<evidence type="ECO:0000313" key="2">
    <source>
        <dbReference type="EMBL" id="ROP45922.1"/>
    </source>
</evidence>
<dbReference type="AlphaFoldDB" id="A0A3N1HU98"/>
<reference evidence="2 3" key="1">
    <citation type="journal article" date="2015" name="Stand. Genomic Sci.">
        <title>Genomic Encyclopedia of Bacterial and Archaeal Type Strains, Phase III: the genomes of soil and plant-associated and newly described type strains.</title>
        <authorList>
            <person name="Whitman W.B."/>
            <person name="Woyke T."/>
            <person name="Klenk H.P."/>
            <person name="Zhou Y."/>
            <person name="Lilburn T.G."/>
            <person name="Beck B.J."/>
            <person name="De Vos P."/>
            <person name="Vandamme P."/>
            <person name="Eisen J.A."/>
            <person name="Garrity G."/>
            <person name="Hugenholtz P."/>
            <person name="Kyrpides N.C."/>
        </authorList>
    </citation>
    <scope>NUCLEOTIDE SEQUENCE [LARGE SCALE GENOMIC DNA]</scope>
    <source>
        <strain evidence="2 3">CECT 7306</strain>
    </source>
</reference>
<dbReference type="RefSeq" id="WP_123378589.1">
    <property type="nucleotide sequence ID" value="NZ_RJKN01000001.1"/>
</dbReference>
<feature type="compositionally biased region" description="Basic and acidic residues" evidence="1">
    <location>
        <begin position="1"/>
        <end position="15"/>
    </location>
</feature>